<protein>
    <recommendedName>
        <fullName evidence="2">DnaJ homologue subfamily C GRV2/DNAJC13 N-terminal domain-containing protein</fullName>
    </recommendedName>
</protein>
<reference evidence="3 4" key="1">
    <citation type="submission" date="2018-08" db="EMBL/GenBank/DDBJ databases">
        <title>Aphanomyces genome sequencing and annotation.</title>
        <authorList>
            <person name="Minardi D."/>
            <person name="Oidtmann B."/>
            <person name="Van Der Giezen M."/>
            <person name="Studholme D.J."/>
        </authorList>
    </citation>
    <scope>NUCLEOTIDE SEQUENCE [LARGE SCALE GENOMIC DNA]</scope>
    <source>
        <strain evidence="3 4">FDL457</strain>
    </source>
</reference>
<name>A0A418FJQ1_APHAT</name>
<organism evidence="3 4">
    <name type="scientific">Aphanomyces astaci</name>
    <name type="common">Crayfish plague agent</name>
    <dbReference type="NCBI Taxonomy" id="112090"/>
    <lineage>
        <taxon>Eukaryota</taxon>
        <taxon>Sar</taxon>
        <taxon>Stramenopiles</taxon>
        <taxon>Oomycota</taxon>
        <taxon>Saprolegniomycetes</taxon>
        <taxon>Saprolegniales</taxon>
        <taxon>Verrucalvaceae</taxon>
        <taxon>Aphanomyces</taxon>
    </lineage>
</organism>
<feature type="domain" description="DnaJ homologue subfamily C GRV2/DNAJC13 N-terminal" evidence="2">
    <location>
        <begin position="127"/>
        <end position="345"/>
    </location>
</feature>
<dbReference type="VEuPathDB" id="FungiDB:H257_02077"/>
<dbReference type="Proteomes" id="UP000286510">
    <property type="component" value="Unassembled WGS sequence"/>
</dbReference>
<dbReference type="Pfam" id="PF19432">
    <property type="entry name" value="RME-8_N"/>
    <property type="match status" value="2"/>
</dbReference>
<feature type="chain" id="PRO_5019326684" description="DnaJ homologue subfamily C GRV2/DNAJC13 N-terminal domain-containing protein" evidence="1">
    <location>
        <begin position="18"/>
        <end position="1140"/>
    </location>
</feature>
<dbReference type="AlphaFoldDB" id="A0A418FJQ1"/>
<accession>A0A418FJQ1</accession>
<dbReference type="EMBL" id="QUTF01010805">
    <property type="protein sequence ID" value="RHZ30865.1"/>
    <property type="molecule type" value="Genomic_DNA"/>
</dbReference>
<feature type="domain" description="DnaJ homologue subfamily C GRV2/DNAJC13 N-terminal" evidence="2">
    <location>
        <begin position="417"/>
        <end position="758"/>
    </location>
</feature>
<dbReference type="GO" id="GO:0006898">
    <property type="term" value="P:receptor-mediated endocytosis"/>
    <property type="evidence" value="ECO:0007669"/>
    <property type="project" value="TreeGrafter"/>
</dbReference>
<dbReference type="PANTHER" id="PTHR36983">
    <property type="entry name" value="DNAJ HOMOLOG SUBFAMILY C MEMBER 13"/>
    <property type="match status" value="1"/>
</dbReference>
<gene>
    <name evidence="3" type="ORF">DYB26_006071</name>
</gene>
<dbReference type="InterPro" id="IPR045802">
    <property type="entry name" value="GRV2/DNAJC13_N"/>
</dbReference>
<dbReference type="GO" id="GO:0010008">
    <property type="term" value="C:endosome membrane"/>
    <property type="evidence" value="ECO:0007669"/>
    <property type="project" value="TreeGrafter"/>
</dbReference>
<comment type="caution">
    <text evidence="3">The sequence shown here is derived from an EMBL/GenBank/DDBJ whole genome shotgun (WGS) entry which is preliminary data.</text>
</comment>
<keyword evidence="1" id="KW-0732">Signal</keyword>
<dbReference type="PANTHER" id="PTHR36983:SF2">
    <property type="entry name" value="DNAJ HOMOLOG SUBFAMILY C MEMBER 13"/>
    <property type="match status" value="1"/>
</dbReference>
<evidence type="ECO:0000259" key="2">
    <source>
        <dbReference type="Pfam" id="PF19432"/>
    </source>
</evidence>
<evidence type="ECO:0000313" key="3">
    <source>
        <dbReference type="EMBL" id="RHZ30865.1"/>
    </source>
</evidence>
<dbReference type="InterPro" id="IPR044978">
    <property type="entry name" value="GRV2/DNAJC13"/>
</dbReference>
<dbReference type="GO" id="GO:2000641">
    <property type="term" value="P:regulation of early endosome to late endosome transport"/>
    <property type="evidence" value="ECO:0007669"/>
    <property type="project" value="InterPro"/>
</dbReference>
<proteinExistence type="predicted"/>
<sequence>MLVRMLFQFAPPATVEAVVCILNHMVHTTVLSFANTHDTTVHQWNTSSTRVSSASRVFAMHPPERMIKQYHSFLMAHPHPGKDLRRQPHAAALRLRYRYRGRFLQQWMHLLQGDFDVAIECLGLDAVKYEGSKMSQKHGQVKSAIYVVPSGLVVTTFGGKMSLYDFGQLDDSVIGFTAEDPCGLIMSIHHRHRVVFSYERGEIFDRMQALAGQVGIQLDMGGLYQNHEIRTKKPTVGELGLTLMASFTLDRVDHGSGSGPVKKRKRLALSSAGVVETDDSDVTNASLWAFDQVLHITRLHDHEFRFELVVATGKSLWYDSMERDVVIATLLDACQHAQKQSDAVAHGGTGIGMFIMPTPLFMPLLPRCVLQTPAELDLLEILLAVHTTDDETARFWAITLAHALSEDTTGSPAGKAAEAANKKRIFMNSRLVAHLVAAVDASAQRPLSLLASATLFDSVLCTSRDSTHHGHFHDLVVAFGKIFPRLLGILHNHHPNRRPLVVVVGTFEACVLILKTVVEHSDVATRTAICDMALNSGLTLRHFYKAIYGHTQAQRFVHQFIVSIWTTGHGTSFAWLARVLPRGFLRILSHPSTKKMMMDGFGDGFSTHAAAAVDTSRGSLYSRQSMQFDDDEVEGVDEDAADDQTSRRLFRRLERYPAELDVHQNHRNYPSESCRDMHFLCHLLLHTFALPDLIWNPTTSKELKYALEEALLDHEDLITPEYMTSMGFAWNHWSFRVVYASLAKEIQVGSYYLRILMDNVHDGIVLVARAPDRGRKSSSFAHLELVCRSNLAGMVTHSIVDIAADPRRFFDQCFQRWLQELPFSSNQASMNPAIPQGGAGGGDDDMDSASVVSQHDNAEIWCLQLMVATYKAYGIGSVEVLSLEKVAYVVRMLRGETRAPVIEELLSWLSTVASDTATALSLLTKPNMELFLDMSTLVHEHTPLQATMSAAATKRLRSMKSLKQLQQLELDQHNHQSFSYFNLFHKQDDLDDGETNIDTIDDTFQGEVYWYVLSVCRPLSSPRTPRYIMTDHDLHSISGPHPESILLAICTSKGADWSRILLSMYNERLPDEREWRPLLRVPRIRWRLFVQSPFHVNVCIYTISLVRSLVEAEIDRTSTGLQLLPVPAVQYYLDPQSIYI</sequence>
<feature type="signal peptide" evidence="1">
    <location>
        <begin position="1"/>
        <end position="17"/>
    </location>
</feature>
<dbReference type="GO" id="GO:0007032">
    <property type="term" value="P:endosome organization"/>
    <property type="evidence" value="ECO:0007669"/>
    <property type="project" value="InterPro"/>
</dbReference>
<evidence type="ECO:0000256" key="1">
    <source>
        <dbReference type="SAM" id="SignalP"/>
    </source>
</evidence>
<evidence type="ECO:0000313" key="4">
    <source>
        <dbReference type="Proteomes" id="UP000286510"/>
    </source>
</evidence>